<organism evidence="1 2">
    <name type="scientific">Streptomyces candidus</name>
    <dbReference type="NCBI Taxonomy" id="67283"/>
    <lineage>
        <taxon>Bacteria</taxon>
        <taxon>Bacillati</taxon>
        <taxon>Actinomycetota</taxon>
        <taxon>Actinomycetes</taxon>
        <taxon>Kitasatosporales</taxon>
        <taxon>Streptomycetaceae</taxon>
        <taxon>Streptomyces</taxon>
    </lineage>
</organism>
<reference evidence="1 2" key="1">
    <citation type="submission" date="2020-08" db="EMBL/GenBank/DDBJ databases">
        <title>Genomic Encyclopedia of Type Strains, Phase IV (KMG-IV): sequencing the most valuable type-strain genomes for metagenomic binning, comparative biology and taxonomic classification.</title>
        <authorList>
            <person name="Goeker M."/>
        </authorList>
    </citation>
    <scope>NUCLEOTIDE SEQUENCE [LARGE SCALE GENOMIC DNA]</scope>
    <source>
        <strain evidence="1 2">DSM 40141</strain>
    </source>
</reference>
<dbReference type="RefSeq" id="WP_185036383.1">
    <property type="nucleotide sequence ID" value="NZ_BNBN01000047.1"/>
</dbReference>
<keyword evidence="2" id="KW-1185">Reference proteome</keyword>
<dbReference type="EMBL" id="JACHEM010000031">
    <property type="protein sequence ID" value="MBB6439896.1"/>
    <property type="molecule type" value="Genomic_DNA"/>
</dbReference>
<evidence type="ECO:0000313" key="2">
    <source>
        <dbReference type="Proteomes" id="UP000540423"/>
    </source>
</evidence>
<proteinExistence type="predicted"/>
<name>A0A7X0HLK1_9ACTN</name>
<sequence length="124" mass="13729">MSARDDLLEYADRYGYTEHVNALLDAYRVEVLAAEAPARLKAEQQAQERAATPALPWAHRLNDADLHAFLDGLAHAASNRWRIKHKIPDSETLLLVEAACAKWRSMVEIVEASSSETADAEATS</sequence>
<accession>A0A7X0HLK1</accession>
<evidence type="ECO:0000313" key="1">
    <source>
        <dbReference type="EMBL" id="MBB6439896.1"/>
    </source>
</evidence>
<comment type="caution">
    <text evidence="1">The sequence shown here is derived from an EMBL/GenBank/DDBJ whole genome shotgun (WGS) entry which is preliminary data.</text>
</comment>
<protein>
    <submittedName>
        <fullName evidence="1">Uncharacterized protein</fullName>
    </submittedName>
</protein>
<gene>
    <name evidence="1" type="ORF">HNQ79_006408</name>
</gene>
<dbReference type="AlphaFoldDB" id="A0A7X0HLK1"/>
<dbReference type="Proteomes" id="UP000540423">
    <property type="component" value="Unassembled WGS sequence"/>
</dbReference>